<keyword evidence="3" id="KW-1185">Reference proteome</keyword>
<dbReference type="STRING" id="29655.A0A0K9NVT2"/>
<dbReference type="PANTHER" id="PTHR46553">
    <property type="entry name" value="ADENINE NUCLEOTIDE ALPHA HYDROLASES-LIKE SUPERFAMILY PROTEIN"/>
    <property type="match status" value="1"/>
</dbReference>
<sequence>MASVMIVAVDDNIHSFHALEWTLKHLLSTPAAASAFKLVIVHAKPTATSIINIAGAGAGDILPFVESDLNKTASNVLLKAKMICTAQSVHNVQLETMEGDARNVLCEAVDKFNADILVVGSHGYGAIKRAVLGSVSDHCAHRARCTVMVVKKPKNKKGESSK</sequence>
<gene>
    <name evidence="2" type="ORF">ZOSMA_56G01000</name>
</gene>
<dbReference type="Pfam" id="PF00582">
    <property type="entry name" value="Usp"/>
    <property type="match status" value="1"/>
</dbReference>
<dbReference type="OMA" id="FHALEWT"/>
<accession>A0A0K9NVT2</accession>
<dbReference type="CDD" id="cd23659">
    <property type="entry name" value="USP_At3g01520-like"/>
    <property type="match status" value="1"/>
</dbReference>
<dbReference type="Gene3D" id="3.40.50.620">
    <property type="entry name" value="HUPs"/>
    <property type="match status" value="1"/>
</dbReference>
<name>A0A0K9NVT2_ZOSMR</name>
<evidence type="ECO:0000313" key="3">
    <source>
        <dbReference type="Proteomes" id="UP000036987"/>
    </source>
</evidence>
<dbReference type="InterPro" id="IPR006015">
    <property type="entry name" value="Universal_stress_UspA"/>
</dbReference>
<dbReference type="OrthoDB" id="843225at2759"/>
<protein>
    <submittedName>
        <fullName evidence="2">Universal stress protein</fullName>
    </submittedName>
</protein>
<evidence type="ECO:0000259" key="1">
    <source>
        <dbReference type="Pfam" id="PF00582"/>
    </source>
</evidence>
<proteinExistence type="predicted"/>
<dbReference type="EMBL" id="LFYR01001565">
    <property type="protein sequence ID" value="KMZ60869.1"/>
    <property type="molecule type" value="Genomic_DNA"/>
</dbReference>
<reference evidence="3" key="1">
    <citation type="journal article" date="2016" name="Nature">
        <title>The genome of the seagrass Zostera marina reveals angiosperm adaptation to the sea.</title>
        <authorList>
            <person name="Olsen J.L."/>
            <person name="Rouze P."/>
            <person name="Verhelst B."/>
            <person name="Lin Y.-C."/>
            <person name="Bayer T."/>
            <person name="Collen J."/>
            <person name="Dattolo E."/>
            <person name="De Paoli E."/>
            <person name="Dittami S."/>
            <person name="Maumus F."/>
            <person name="Michel G."/>
            <person name="Kersting A."/>
            <person name="Lauritano C."/>
            <person name="Lohaus R."/>
            <person name="Toepel M."/>
            <person name="Tonon T."/>
            <person name="Vanneste K."/>
            <person name="Amirebrahimi M."/>
            <person name="Brakel J."/>
            <person name="Bostroem C."/>
            <person name="Chovatia M."/>
            <person name="Grimwood J."/>
            <person name="Jenkins J.W."/>
            <person name="Jueterbock A."/>
            <person name="Mraz A."/>
            <person name="Stam W.T."/>
            <person name="Tice H."/>
            <person name="Bornberg-Bauer E."/>
            <person name="Green P.J."/>
            <person name="Pearson G.A."/>
            <person name="Procaccini G."/>
            <person name="Duarte C.M."/>
            <person name="Schmutz J."/>
            <person name="Reusch T.B.H."/>
            <person name="Van de Peer Y."/>
        </authorList>
    </citation>
    <scope>NUCLEOTIDE SEQUENCE [LARGE SCALE GENOMIC DNA]</scope>
    <source>
        <strain evidence="3">cv. Finnish</strain>
    </source>
</reference>
<dbReference type="SUPFAM" id="SSF52402">
    <property type="entry name" value="Adenine nucleotide alpha hydrolases-like"/>
    <property type="match status" value="1"/>
</dbReference>
<feature type="domain" description="UspA" evidence="1">
    <location>
        <begin position="4"/>
        <end position="151"/>
    </location>
</feature>
<comment type="caution">
    <text evidence="2">The sequence shown here is derived from an EMBL/GenBank/DDBJ whole genome shotgun (WGS) entry which is preliminary data.</text>
</comment>
<organism evidence="2 3">
    <name type="scientific">Zostera marina</name>
    <name type="common">Eelgrass</name>
    <dbReference type="NCBI Taxonomy" id="29655"/>
    <lineage>
        <taxon>Eukaryota</taxon>
        <taxon>Viridiplantae</taxon>
        <taxon>Streptophyta</taxon>
        <taxon>Embryophyta</taxon>
        <taxon>Tracheophyta</taxon>
        <taxon>Spermatophyta</taxon>
        <taxon>Magnoliopsida</taxon>
        <taxon>Liliopsida</taxon>
        <taxon>Zosteraceae</taxon>
        <taxon>Zostera</taxon>
    </lineage>
</organism>
<dbReference type="PANTHER" id="PTHR46553:SF3">
    <property type="entry name" value="ADENINE NUCLEOTIDE ALPHA HYDROLASES-LIKE SUPERFAMILY PROTEIN"/>
    <property type="match status" value="1"/>
</dbReference>
<evidence type="ECO:0000313" key="2">
    <source>
        <dbReference type="EMBL" id="KMZ60869.1"/>
    </source>
</evidence>
<dbReference type="AlphaFoldDB" id="A0A0K9NVT2"/>
<dbReference type="Proteomes" id="UP000036987">
    <property type="component" value="Unassembled WGS sequence"/>
</dbReference>
<dbReference type="InterPro" id="IPR014729">
    <property type="entry name" value="Rossmann-like_a/b/a_fold"/>
</dbReference>
<dbReference type="PRINTS" id="PR01438">
    <property type="entry name" value="UNVRSLSTRESS"/>
</dbReference>
<dbReference type="InterPro" id="IPR006016">
    <property type="entry name" value="UspA"/>
</dbReference>